<evidence type="ECO:0000313" key="1">
    <source>
        <dbReference type="EMBL" id="KAG6111783.1"/>
    </source>
</evidence>
<dbReference type="EMBL" id="SRQM01000364">
    <property type="protein sequence ID" value="KAG6111783.1"/>
    <property type="molecule type" value="Genomic_DNA"/>
</dbReference>
<reference evidence="1 2" key="1">
    <citation type="journal article" date="2020" name="bioRxiv">
        <title>Whole genome comparisons of ergot fungi reveals the divergence and evolution of species within the genus Claviceps are the result of varying mechanisms driving genome evolution and host range expansion.</title>
        <authorList>
            <person name="Wyka S.A."/>
            <person name="Mondo S.J."/>
            <person name="Liu M."/>
            <person name="Dettman J."/>
            <person name="Nalam V."/>
            <person name="Broders K.D."/>
        </authorList>
    </citation>
    <scope>NUCLEOTIDE SEQUENCE [LARGE SCALE GENOMIC DNA]</scope>
    <source>
        <strain evidence="1 2">LM576</strain>
    </source>
</reference>
<sequence length="111" mass="12314">MPDPSHLVAQQVDDQIRGFQAGWIAAIEAVGRPSSGIGGQKRTLVDQRLKSVRKPQSTGSWPDEYGDNVARVEVGKDECRHAGYKPERSCPWEQLDQTLRRGSGLTNNKNQ</sequence>
<gene>
    <name evidence="1" type="ORF">E4U13_004615</name>
</gene>
<protein>
    <submittedName>
        <fullName evidence="1">Uncharacterized protein</fullName>
    </submittedName>
</protein>
<name>A0A9P7PZC7_9HYPO</name>
<keyword evidence="2" id="KW-1185">Reference proteome</keyword>
<accession>A0A9P7PZC7</accession>
<proteinExistence type="predicted"/>
<organism evidence="1 2">
    <name type="scientific">Claviceps humidiphila</name>
    <dbReference type="NCBI Taxonomy" id="1294629"/>
    <lineage>
        <taxon>Eukaryota</taxon>
        <taxon>Fungi</taxon>
        <taxon>Dikarya</taxon>
        <taxon>Ascomycota</taxon>
        <taxon>Pezizomycotina</taxon>
        <taxon>Sordariomycetes</taxon>
        <taxon>Hypocreomycetidae</taxon>
        <taxon>Hypocreales</taxon>
        <taxon>Clavicipitaceae</taxon>
        <taxon>Claviceps</taxon>
    </lineage>
</organism>
<comment type="caution">
    <text evidence="1">The sequence shown here is derived from an EMBL/GenBank/DDBJ whole genome shotgun (WGS) entry which is preliminary data.</text>
</comment>
<evidence type="ECO:0000313" key="2">
    <source>
        <dbReference type="Proteomes" id="UP000732380"/>
    </source>
</evidence>
<dbReference type="AlphaFoldDB" id="A0A9P7PZC7"/>
<dbReference type="Proteomes" id="UP000732380">
    <property type="component" value="Unassembled WGS sequence"/>
</dbReference>